<dbReference type="Proteomes" id="UP000490800">
    <property type="component" value="Unassembled WGS sequence"/>
</dbReference>
<dbReference type="Gene3D" id="3.40.250.10">
    <property type="entry name" value="Rhodanese-like domain"/>
    <property type="match status" value="1"/>
</dbReference>
<dbReference type="SMART" id="SM00450">
    <property type="entry name" value="RHOD"/>
    <property type="match status" value="1"/>
</dbReference>
<reference evidence="2 3" key="1">
    <citation type="journal article" date="2019" name="Microorganisms">
        <title>Paenibacillus lutrae sp. nov., A Chitinolytic Species Isolated from A River Otter in Castril Natural Park, Granada, Spain.</title>
        <authorList>
            <person name="Rodriguez M."/>
            <person name="Reina J.C."/>
            <person name="Bejar V."/>
            <person name="Llamas I."/>
        </authorList>
    </citation>
    <scope>NUCLEOTIDE SEQUENCE [LARGE SCALE GENOMIC DNA]</scope>
    <source>
        <strain evidence="2 3">N10</strain>
    </source>
</reference>
<evidence type="ECO:0000259" key="1">
    <source>
        <dbReference type="PROSITE" id="PS50206"/>
    </source>
</evidence>
<evidence type="ECO:0000313" key="3">
    <source>
        <dbReference type="Proteomes" id="UP000490800"/>
    </source>
</evidence>
<accession>A0A7X3FFK5</accession>
<keyword evidence="3" id="KW-1185">Reference proteome</keyword>
<dbReference type="PROSITE" id="PS50206">
    <property type="entry name" value="RHODANESE_3"/>
    <property type="match status" value="1"/>
</dbReference>
<protein>
    <submittedName>
        <fullName evidence="2">Rhodanese-like domain-containing protein</fullName>
    </submittedName>
</protein>
<dbReference type="EMBL" id="RHLK01000002">
    <property type="protein sequence ID" value="MVO98766.1"/>
    <property type="molecule type" value="Genomic_DNA"/>
</dbReference>
<comment type="caution">
    <text evidence="2">The sequence shown here is derived from an EMBL/GenBank/DDBJ whole genome shotgun (WGS) entry which is preliminary data.</text>
</comment>
<dbReference type="RefSeq" id="WP_157333242.1">
    <property type="nucleotide sequence ID" value="NZ_RHLK01000002.1"/>
</dbReference>
<name>A0A7X3FFK5_9BACL</name>
<dbReference type="Pfam" id="PF00581">
    <property type="entry name" value="Rhodanese"/>
    <property type="match status" value="1"/>
</dbReference>
<dbReference type="InterPro" id="IPR001763">
    <property type="entry name" value="Rhodanese-like_dom"/>
</dbReference>
<proteinExistence type="predicted"/>
<evidence type="ECO:0000313" key="2">
    <source>
        <dbReference type="EMBL" id="MVO98766.1"/>
    </source>
</evidence>
<dbReference type="SUPFAM" id="SSF52821">
    <property type="entry name" value="Rhodanese/Cell cycle control phosphatase"/>
    <property type="match status" value="1"/>
</dbReference>
<dbReference type="CDD" id="cd00158">
    <property type="entry name" value="RHOD"/>
    <property type="match status" value="1"/>
</dbReference>
<feature type="domain" description="Rhodanese" evidence="1">
    <location>
        <begin position="47"/>
        <end position="130"/>
    </location>
</feature>
<sequence>MPVVLWGFILTLAAAAVWLIRSFWPLSGLNIVRSAASGTHAAQEIPSDPSLKILDVRDSLDYDQCHLPGSINISIGRLPFVWDKELSPEEPVLILADSRRKILKAARVLKNRGFAEVYALRGNDHPRHSDIGGISL</sequence>
<dbReference type="OrthoDB" id="2621386at2"/>
<dbReference type="InterPro" id="IPR036873">
    <property type="entry name" value="Rhodanese-like_dom_sf"/>
</dbReference>
<gene>
    <name evidence="2" type="ORF">EDM21_04395</name>
</gene>
<dbReference type="AlphaFoldDB" id="A0A7X3FFK5"/>
<organism evidence="2 3">
    <name type="scientific">Paenibacillus lutrae</name>
    <dbReference type="NCBI Taxonomy" id="2078573"/>
    <lineage>
        <taxon>Bacteria</taxon>
        <taxon>Bacillati</taxon>
        <taxon>Bacillota</taxon>
        <taxon>Bacilli</taxon>
        <taxon>Bacillales</taxon>
        <taxon>Paenibacillaceae</taxon>
        <taxon>Paenibacillus</taxon>
    </lineage>
</organism>